<dbReference type="RefSeq" id="WP_123610078.1">
    <property type="nucleotide sequence ID" value="NZ_RJVG01000008.1"/>
</dbReference>
<dbReference type="InterPro" id="IPR025404">
    <property type="entry name" value="DUF4130"/>
</dbReference>
<dbReference type="Pfam" id="PF13566">
    <property type="entry name" value="DUF4130"/>
    <property type="match status" value="1"/>
</dbReference>
<reference evidence="2 3" key="1">
    <citation type="submission" date="2018-11" db="EMBL/GenBank/DDBJ databases">
        <title>Genomic Encyclopedia of Type Strains, Phase IV (KMG-IV): sequencing the most valuable type-strain genomes for metagenomic binning, comparative biology and taxonomic classification.</title>
        <authorList>
            <person name="Goeker M."/>
        </authorList>
    </citation>
    <scope>NUCLEOTIDE SEQUENCE [LARGE SCALE GENOMIC DNA]</scope>
    <source>
        <strain evidence="2 3">DSM 26537</strain>
    </source>
</reference>
<evidence type="ECO:0000259" key="1">
    <source>
        <dbReference type="Pfam" id="PF13566"/>
    </source>
</evidence>
<name>A0A3N1XHZ8_9FIRM</name>
<feature type="domain" description="DUF4130" evidence="1">
    <location>
        <begin position="89"/>
        <end position="253"/>
    </location>
</feature>
<keyword evidence="3" id="KW-1185">Reference proteome</keyword>
<sequence length="258" mass="30698">MITKKIFMCEDSVDGIFTAIYDAWDSRYGHDNVRIQVQGEEMELELFSEYIDVGPDEEKIRKVARSIKEKISEEAFDMVCKAAWSHEKNKGDVIYRFLILGFHIGSKVINLHSNDTVIKMFNMNRNVFYETHHFLGFIRFTESKNHILFSKINPKNDILRLIAPHFSDRLNNENFIIYDEKRKSAIVHRSGYPWIFTYANELDVDKLSNLSPEEEEFRALWQTFFDTIGIEERKNYRLQRNNLPKRFRSNMVEFNTQD</sequence>
<evidence type="ECO:0000313" key="2">
    <source>
        <dbReference type="EMBL" id="ROR26366.1"/>
    </source>
</evidence>
<organism evidence="2 3">
    <name type="scientific">Mobilisporobacter senegalensis</name>
    <dbReference type="NCBI Taxonomy" id="1329262"/>
    <lineage>
        <taxon>Bacteria</taxon>
        <taxon>Bacillati</taxon>
        <taxon>Bacillota</taxon>
        <taxon>Clostridia</taxon>
        <taxon>Lachnospirales</taxon>
        <taxon>Lachnospiraceae</taxon>
        <taxon>Mobilisporobacter</taxon>
    </lineage>
</organism>
<dbReference type="InterPro" id="IPR023875">
    <property type="entry name" value="DNA_repair_put"/>
</dbReference>
<dbReference type="OrthoDB" id="5290748at2"/>
<protein>
    <submittedName>
        <fullName evidence="2">Putative DNA metabolism protein</fullName>
    </submittedName>
</protein>
<accession>A0A3N1XHZ8</accession>
<dbReference type="AlphaFoldDB" id="A0A3N1XHZ8"/>
<gene>
    <name evidence="2" type="ORF">EDD66_10888</name>
</gene>
<evidence type="ECO:0000313" key="3">
    <source>
        <dbReference type="Proteomes" id="UP000273083"/>
    </source>
</evidence>
<dbReference type="EMBL" id="RJVG01000008">
    <property type="protein sequence ID" value="ROR26366.1"/>
    <property type="molecule type" value="Genomic_DNA"/>
</dbReference>
<dbReference type="Proteomes" id="UP000273083">
    <property type="component" value="Unassembled WGS sequence"/>
</dbReference>
<proteinExistence type="predicted"/>
<dbReference type="NCBIfam" id="TIGR03915">
    <property type="entry name" value="SAM_7_link_chp"/>
    <property type="match status" value="1"/>
</dbReference>
<comment type="caution">
    <text evidence="2">The sequence shown here is derived from an EMBL/GenBank/DDBJ whole genome shotgun (WGS) entry which is preliminary data.</text>
</comment>